<accession>A0A1C5AP09</accession>
<dbReference type="RefSeq" id="WP_279616591.1">
    <property type="nucleotide sequence ID" value="NZ_FMCV01000067.1"/>
</dbReference>
<sequence>MGDFLKTTLARVPDGFDLPEPLTLLFAWVDEQGFVVKDIPGA</sequence>
<name>A0A1C5AP09_9ACTN</name>
<reference evidence="2" key="1">
    <citation type="submission" date="2016-06" db="EMBL/GenBank/DDBJ databases">
        <authorList>
            <person name="Varghese N."/>
        </authorList>
    </citation>
    <scope>NUCLEOTIDE SEQUENCE [LARGE SCALE GENOMIC DNA]</scope>
    <source>
        <strain evidence="2">DSM 45555</strain>
    </source>
</reference>
<gene>
    <name evidence="1" type="ORF">GA0070215_1673</name>
</gene>
<dbReference type="EMBL" id="FMCV01000067">
    <property type="protein sequence ID" value="SCF46969.1"/>
    <property type="molecule type" value="Genomic_DNA"/>
</dbReference>
<dbReference type="Proteomes" id="UP000198551">
    <property type="component" value="Unassembled WGS sequence"/>
</dbReference>
<protein>
    <submittedName>
        <fullName evidence="1">Uncharacterized protein</fullName>
    </submittedName>
</protein>
<evidence type="ECO:0000313" key="1">
    <source>
        <dbReference type="EMBL" id="SCF46969.1"/>
    </source>
</evidence>
<proteinExistence type="predicted"/>
<dbReference type="AlphaFoldDB" id="A0A1C5AP09"/>
<organism evidence="1 2">
    <name type="scientific">Micromonospora marina</name>
    <dbReference type="NCBI Taxonomy" id="307120"/>
    <lineage>
        <taxon>Bacteria</taxon>
        <taxon>Bacillati</taxon>
        <taxon>Actinomycetota</taxon>
        <taxon>Actinomycetes</taxon>
        <taxon>Micromonosporales</taxon>
        <taxon>Micromonosporaceae</taxon>
        <taxon>Micromonospora</taxon>
    </lineage>
</organism>
<evidence type="ECO:0000313" key="2">
    <source>
        <dbReference type="Proteomes" id="UP000198551"/>
    </source>
</evidence>
<keyword evidence="2" id="KW-1185">Reference proteome</keyword>